<evidence type="ECO:0008006" key="3">
    <source>
        <dbReference type="Google" id="ProtNLM"/>
    </source>
</evidence>
<dbReference type="EMBL" id="RAWE01000178">
    <property type="protein sequence ID" value="RKG97358.1"/>
    <property type="molecule type" value="Genomic_DNA"/>
</dbReference>
<dbReference type="AlphaFoldDB" id="A0A3A8JQV8"/>
<keyword evidence="2" id="KW-1185">Reference proteome</keyword>
<evidence type="ECO:0000313" key="2">
    <source>
        <dbReference type="Proteomes" id="UP000268313"/>
    </source>
</evidence>
<evidence type="ECO:0000313" key="1">
    <source>
        <dbReference type="EMBL" id="RKG97358.1"/>
    </source>
</evidence>
<reference evidence="2" key="1">
    <citation type="submission" date="2018-09" db="EMBL/GenBank/DDBJ databases">
        <authorList>
            <person name="Livingstone P.G."/>
            <person name="Whitworth D.E."/>
        </authorList>
    </citation>
    <scope>NUCLEOTIDE SEQUENCE [LARGE SCALE GENOMIC DNA]</scope>
    <source>
        <strain evidence="2">CA043D</strain>
    </source>
</reference>
<accession>A0A3A8JQV8</accession>
<sequence>MRLHGRTLLPPPVWLQEVLPLEADTEHTPLEVPPLIEPRRRRALLSTALATDAPEGRPLMEPLVRAIARAQVLTTLPRRSRPTLRRGVQLLVDVGEGMIPFDSDVRSMVEGVRRCAGESKTTVLSFTGSPQWGVTSADGERRPWSPPLRGTPLLLLTDLGLGGPPTAHRAYEAEWLRFAAAARHAGCPLIAWVPYPPQRWPRALQRKLVLLHWDGATRASAIRHRRTAQRPERIP</sequence>
<name>A0A3A8JQV8_9BACT</name>
<dbReference type="Proteomes" id="UP000268313">
    <property type="component" value="Unassembled WGS sequence"/>
</dbReference>
<organism evidence="1 2">
    <name type="scientific">Corallococcus carmarthensis</name>
    <dbReference type="NCBI Taxonomy" id="2316728"/>
    <lineage>
        <taxon>Bacteria</taxon>
        <taxon>Pseudomonadati</taxon>
        <taxon>Myxococcota</taxon>
        <taxon>Myxococcia</taxon>
        <taxon>Myxococcales</taxon>
        <taxon>Cystobacterineae</taxon>
        <taxon>Myxococcaceae</taxon>
        <taxon>Corallococcus</taxon>
    </lineage>
</organism>
<gene>
    <name evidence="1" type="ORF">D7X32_32910</name>
</gene>
<protein>
    <recommendedName>
        <fullName evidence="3">VWA domain-containing protein</fullName>
    </recommendedName>
</protein>
<comment type="caution">
    <text evidence="1">The sequence shown here is derived from an EMBL/GenBank/DDBJ whole genome shotgun (WGS) entry which is preliminary data.</text>
</comment>
<proteinExistence type="predicted"/>